<keyword evidence="4 8" id="KW-0560">Oxidoreductase</keyword>
<dbReference type="PRINTS" id="PR00463">
    <property type="entry name" value="EP450I"/>
</dbReference>
<gene>
    <name evidence="9" type="ordered locus">KNP414_02324</name>
</gene>
<dbReference type="GO" id="GO:0020037">
    <property type="term" value="F:heme binding"/>
    <property type="evidence" value="ECO:0007669"/>
    <property type="project" value="InterPro"/>
</dbReference>
<dbReference type="PATRIC" id="fig|1036673.3.peg.2093"/>
<evidence type="ECO:0000313" key="10">
    <source>
        <dbReference type="Proteomes" id="UP000006620"/>
    </source>
</evidence>
<keyword evidence="6 8" id="KW-0503">Monooxygenase</keyword>
<dbReference type="InterPro" id="IPR050196">
    <property type="entry name" value="Cytochrome_P450_Monoox"/>
</dbReference>
<dbReference type="InterPro" id="IPR002401">
    <property type="entry name" value="Cyt_P450_E_grp-I"/>
</dbReference>
<dbReference type="Proteomes" id="UP000006620">
    <property type="component" value="Chromosome"/>
</dbReference>
<accession>F8F7Y1</accession>
<dbReference type="SUPFAM" id="SSF48264">
    <property type="entry name" value="Cytochrome P450"/>
    <property type="match status" value="1"/>
</dbReference>
<evidence type="ECO:0000256" key="6">
    <source>
        <dbReference type="ARBA" id="ARBA00023033"/>
    </source>
</evidence>
<evidence type="ECO:0000256" key="8">
    <source>
        <dbReference type="RuleBase" id="RU000461"/>
    </source>
</evidence>
<dbReference type="InterPro" id="IPR001128">
    <property type="entry name" value="Cyt_P450"/>
</dbReference>
<evidence type="ECO:0000256" key="2">
    <source>
        <dbReference type="ARBA" id="ARBA00022617"/>
    </source>
</evidence>
<dbReference type="GO" id="GO:0005506">
    <property type="term" value="F:iron ion binding"/>
    <property type="evidence" value="ECO:0007669"/>
    <property type="project" value="InterPro"/>
</dbReference>
<dbReference type="PANTHER" id="PTHR24291">
    <property type="entry name" value="CYTOCHROME P450 FAMILY 4"/>
    <property type="match status" value="1"/>
</dbReference>
<proteinExistence type="inferred from homology"/>
<comment type="similarity">
    <text evidence="1 8">Belongs to the cytochrome P450 family.</text>
</comment>
<dbReference type="GO" id="GO:0016705">
    <property type="term" value="F:oxidoreductase activity, acting on paired donors, with incorporation or reduction of molecular oxygen"/>
    <property type="evidence" value="ECO:0007669"/>
    <property type="project" value="InterPro"/>
</dbReference>
<dbReference type="Pfam" id="PF00067">
    <property type="entry name" value="p450"/>
    <property type="match status" value="1"/>
</dbReference>
<dbReference type="InterPro" id="IPR036396">
    <property type="entry name" value="Cyt_P450_sf"/>
</dbReference>
<evidence type="ECO:0000256" key="1">
    <source>
        <dbReference type="ARBA" id="ARBA00010617"/>
    </source>
</evidence>
<reference evidence="10" key="1">
    <citation type="submission" date="2011-06" db="EMBL/GenBank/DDBJ databases">
        <title>Complete genome sequence of Paenibacillus mucilaginosus KNP414.</title>
        <authorList>
            <person name="Wang J."/>
            <person name="Hu S."/>
            <person name="Hu X."/>
            <person name="Zhang B."/>
            <person name="Dong D."/>
            <person name="Zhang S."/>
            <person name="Zhao K."/>
            <person name="Wu D."/>
        </authorList>
    </citation>
    <scope>NUCLEOTIDE SEQUENCE [LARGE SCALE GENOMIC DNA]</scope>
    <source>
        <strain evidence="10">KNP414</strain>
    </source>
</reference>
<keyword evidence="3 7" id="KW-0479">Metal-binding</keyword>
<comment type="cofactor">
    <cofactor evidence="7">
        <name>heme</name>
        <dbReference type="ChEBI" id="CHEBI:30413"/>
    </cofactor>
</comment>
<keyword evidence="2 7" id="KW-0349">Heme</keyword>
<keyword evidence="5 7" id="KW-0408">Iron</keyword>
<dbReference type="Gene3D" id="1.10.630.10">
    <property type="entry name" value="Cytochrome P450"/>
    <property type="match status" value="1"/>
</dbReference>
<sequence>MNPLTETKAPSALPKETRIGGSLAAFRQDPLEFMTQLHRTYGHAAVFRLGPQRFHALFHPDLLKEVFVTKADSFTKAGTFDELKRLTGEGLVLSQGEFHQRQRRILQPKLTRTQIQRLADDMAASTLTRLDSWKDGDTRDLTHDLFAITFDIIASTMFSYDSRSELDKIGHAFDSVNRIASEKIRQLVRLPLFVPTRQNREYTWALRTLDDIVFRLIGERRAQGPGSRQDLLSALMSAVDEQDGSGMTDRQLRDEIMTMFLAGHETSAHTLAWAFDFLMRHPEVETKLLEEWERVLGGRRPAADDYPALEYTQNVLWETLRLRPAGYITSRTAVEDVVIGPLSLRKGEVIMISPYPLHTSDKYFDDPLAFRPERFENGLLKSLPQMAYFPFGAGPRSCIGNHFAMLEMAQILVVIGQRYRLRHVPGHPPAVPEALLTLAPKGGIRVTAEGRQR</sequence>
<dbReference type="HOGENOM" id="CLU_001570_5_1_9"/>
<dbReference type="PANTHER" id="PTHR24291:SF50">
    <property type="entry name" value="BIFUNCTIONAL ALBAFLAVENONE MONOOXYGENASE_TERPENE SYNTHASE"/>
    <property type="match status" value="1"/>
</dbReference>
<dbReference type="EMBL" id="CP002869">
    <property type="protein sequence ID" value="AEI40885.1"/>
    <property type="molecule type" value="Genomic_DNA"/>
</dbReference>
<evidence type="ECO:0000256" key="5">
    <source>
        <dbReference type="ARBA" id="ARBA00023004"/>
    </source>
</evidence>
<dbReference type="RefSeq" id="WP_013916046.1">
    <property type="nucleotide sequence ID" value="NC_015690.1"/>
</dbReference>
<dbReference type="PROSITE" id="PS00086">
    <property type="entry name" value="CYTOCHROME_P450"/>
    <property type="match status" value="1"/>
</dbReference>
<evidence type="ECO:0000256" key="3">
    <source>
        <dbReference type="ARBA" id="ARBA00022723"/>
    </source>
</evidence>
<feature type="binding site" description="axial binding residue" evidence="7">
    <location>
        <position position="398"/>
    </location>
    <ligand>
        <name>heme</name>
        <dbReference type="ChEBI" id="CHEBI:30413"/>
    </ligand>
    <ligandPart>
        <name>Fe</name>
        <dbReference type="ChEBI" id="CHEBI:18248"/>
    </ligandPart>
</feature>
<organism evidence="9 10">
    <name type="scientific">Paenibacillus mucilaginosus (strain KNP414)</name>
    <dbReference type="NCBI Taxonomy" id="1036673"/>
    <lineage>
        <taxon>Bacteria</taxon>
        <taxon>Bacillati</taxon>
        <taxon>Bacillota</taxon>
        <taxon>Bacilli</taxon>
        <taxon>Bacillales</taxon>
        <taxon>Paenibacillaceae</taxon>
        <taxon>Paenibacillus</taxon>
    </lineage>
</organism>
<reference evidence="9 10" key="2">
    <citation type="journal article" date="2013" name="Genome Announc.">
        <title>Genome Sequence of Growth-Improving Paenibacillus mucilaginosus Strain KNP414.</title>
        <authorList>
            <person name="Lu J.J."/>
            <person name="Wang J.F."/>
            <person name="Hu X.F."/>
        </authorList>
    </citation>
    <scope>NUCLEOTIDE SEQUENCE [LARGE SCALE GENOMIC DNA]</scope>
    <source>
        <strain evidence="9 10">KNP414</strain>
    </source>
</reference>
<dbReference type="AlphaFoldDB" id="F8F7Y1"/>
<dbReference type="KEGG" id="pms:KNP414_02324"/>
<dbReference type="InterPro" id="IPR017972">
    <property type="entry name" value="Cyt_P450_CS"/>
</dbReference>
<evidence type="ECO:0000313" key="9">
    <source>
        <dbReference type="EMBL" id="AEI40885.1"/>
    </source>
</evidence>
<name>F8F7Y1_PAEMK</name>
<dbReference type="GO" id="GO:0004497">
    <property type="term" value="F:monooxygenase activity"/>
    <property type="evidence" value="ECO:0007669"/>
    <property type="project" value="UniProtKB-KW"/>
</dbReference>
<dbReference type="CDD" id="cd20620">
    <property type="entry name" value="CYP132-like"/>
    <property type="match status" value="1"/>
</dbReference>
<dbReference type="PRINTS" id="PR00385">
    <property type="entry name" value="P450"/>
</dbReference>
<evidence type="ECO:0000256" key="4">
    <source>
        <dbReference type="ARBA" id="ARBA00023002"/>
    </source>
</evidence>
<evidence type="ECO:0000256" key="7">
    <source>
        <dbReference type="PIRSR" id="PIRSR602401-1"/>
    </source>
</evidence>
<protein>
    <submittedName>
        <fullName evidence="9">Putative cytochrome P450</fullName>
    </submittedName>
</protein>